<evidence type="ECO:0000256" key="1">
    <source>
        <dbReference type="ARBA" id="ARBA00004430"/>
    </source>
</evidence>
<keyword evidence="3" id="KW-0206">Cytoskeleton</keyword>
<comment type="caution">
    <text evidence="7">The sequence shown here is derived from an EMBL/GenBank/DDBJ whole genome shotgun (WGS) entry which is preliminary data.</text>
</comment>
<reference evidence="7" key="1">
    <citation type="journal article" date="2020" name="bioRxiv">
        <title>Chromosome-level reference genome of the European wasp spider Argiope bruennichi: a resource for studies on range expansion and evolutionary adaptation.</title>
        <authorList>
            <person name="Sheffer M.M."/>
            <person name="Hoppe A."/>
            <person name="Krehenwinkel H."/>
            <person name="Uhl G."/>
            <person name="Kuss A.W."/>
            <person name="Jensen L."/>
            <person name="Jensen C."/>
            <person name="Gillespie R.G."/>
            <person name="Hoff K.J."/>
            <person name="Prost S."/>
        </authorList>
    </citation>
    <scope>NUCLEOTIDE SEQUENCE</scope>
</reference>
<sequence length="282" mass="33573">MWCEAEIRKALHFVPGYIGFSPEYPQQMGKSFGHQTHHLMREHPLFDGRSSKTNKNPCIRIEMMPSNLERGDSEYQKCSTCTYDRYVRPAGLPSEEMWRVLDLEGQRERKTNEQKNDYKAHESPKTCGLKHCYKKKDSEYEKCSTCTYERSAVRDYDRDLRPAGLPSEEMWRVLDLEGQREPKTKEKETRFETEDRPQTYYSRHKAHFPAHYLHYEGYWDEHDYSHSDYDHHESEFTISMVTTSVPTVPVIMNIMPIDILAMIMDKIRKSRNEIILFQYLYA</sequence>
<comment type="similarity">
    <text evidence="5">Belongs to the CIMIP2 family.</text>
</comment>
<dbReference type="InterPro" id="IPR018902">
    <property type="entry name" value="CMI2A-C-like_dom"/>
</dbReference>
<evidence type="ECO:0000259" key="6">
    <source>
        <dbReference type="Pfam" id="PF10629"/>
    </source>
</evidence>
<dbReference type="Pfam" id="PF10629">
    <property type="entry name" value="CMI2B-like"/>
    <property type="match status" value="1"/>
</dbReference>
<accession>A0A8T0EY81</accession>
<proteinExistence type="inferred from homology"/>
<dbReference type="GO" id="GO:0015630">
    <property type="term" value="C:microtubule cytoskeleton"/>
    <property type="evidence" value="ECO:0007669"/>
    <property type="project" value="UniProtKB-ARBA"/>
</dbReference>
<feature type="domain" description="Ciliary microtubule inner protein 2A-C-like" evidence="6">
    <location>
        <begin position="12"/>
        <end position="42"/>
    </location>
</feature>
<protein>
    <recommendedName>
        <fullName evidence="6">Ciliary microtubule inner protein 2A-C-like domain-containing protein</fullName>
    </recommendedName>
</protein>
<dbReference type="GO" id="GO:0005930">
    <property type="term" value="C:axoneme"/>
    <property type="evidence" value="ECO:0007669"/>
    <property type="project" value="UniProtKB-SubCell"/>
</dbReference>
<evidence type="ECO:0000256" key="3">
    <source>
        <dbReference type="ARBA" id="ARBA00023212"/>
    </source>
</evidence>
<dbReference type="Proteomes" id="UP000807504">
    <property type="component" value="Unassembled WGS sequence"/>
</dbReference>
<evidence type="ECO:0000313" key="7">
    <source>
        <dbReference type="EMBL" id="KAF8783030.1"/>
    </source>
</evidence>
<dbReference type="EMBL" id="JABXBU010001863">
    <property type="protein sequence ID" value="KAF8783030.1"/>
    <property type="molecule type" value="Genomic_DNA"/>
</dbReference>
<evidence type="ECO:0000256" key="2">
    <source>
        <dbReference type="ARBA" id="ARBA00022490"/>
    </source>
</evidence>
<comment type="subcellular location">
    <subcellularLocation>
        <location evidence="1">Cytoplasm</location>
        <location evidence="1">Cytoskeleton</location>
        <location evidence="1">Cilium axoneme</location>
    </subcellularLocation>
</comment>
<keyword evidence="2" id="KW-0963">Cytoplasm</keyword>
<name>A0A8T0EY81_ARGBR</name>
<reference evidence="7" key="2">
    <citation type="submission" date="2020-06" db="EMBL/GenBank/DDBJ databases">
        <authorList>
            <person name="Sheffer M."/>
        </authorList>
    </citation>
    <scope>NUCLEOTIDE SEQUENCE</scope>
</reference>
<evidence type="ECO:0000256" key="5">
    <source>
        <dbReference type="ARBA" id="ARBA00035661"/>
    </source>
</evidence>
<evidence type="ECO:0000313" key="8">
    <source>
        <dbReference type="Proteomes" id="UP000807504"/>
    </source>
</evidence>
<dbReference type="AlphaFoldDB" id="A0A8T0EY81"/>
<keyword evidence="8" id="KW-1185">Reference proteome</keyword>
<keyword evidence="4" id="KW-0966">Cell projection</keyword>
<organism evidence="7 8">
    <name type="scientific">Argiope bruennichi</name>
    <name type="common">Wasp spider</name>
    <name type="synonym">Aranea bruennichi</name>
    <dbReference type="NCBI Taxonomy" id="94029"/>
    <lineage>
        <taxon>Eukaryota</taxon>
        <taxon>Metazoa</taxon>
        <taxon>Ecdysozoa</taxon>
        <taxon>Arthropoda</taxon>
        <taxon>Chelicerata</taxon>
        <taxon>Arachnida</taxon>
        <taxon>Araneae</taxon>
        <taxon>Araneomorphae</taxon>
        <taxon>Entelegynae</taxon>
        <taxon>Araneoidea</taxon>
        <taxon>Araneidae</taxon>
        <taxon>Argiope</taxon>
    </lineage>
</organism>
<gene>
    <name evidence="7" type="ORF">HNY73_013245</name>
</gene>
<evidence type="ECO:0000256" key="4">
    <source>
        <dbReference type="ARBA" id="ARBA00023273"/>
    </source>
</evidence>